<comment type="similarity">
    <text evidence="1">Belongs to the peptidase C14B family.</text>
</comment>
<dbReference type="Gene3D" id="3.40.50.1460">
    <property type="match status" value="1"/>
</dbReference>
<dbReference type="Proteomes" id="UP001148614">
    <property type="component" value="Unassembled WGS sequence"/>
</dbReference>
<accession>A0A9W8TLF7</accession>
<proteinExistence type="inferred from homology"/>
<dbReference type="Pfam" id="PF00656">
    <property type="entry name" value="Peptidase_C14"/>
    <property type="match status" value="1"/>
</dbReference>
<dbReference type="VEuPathDB" id="FungiDB:F4678DRAFT_461496"/>
<protein>
    <recommendedName>
        <fullName evidence="2">Peptidase C14 caspase domain-containing protein</fullName>
    </recommendedName>
</protein>
<dbReference type="GO" id="GO:0005737">
    <property type="term" value="C:cytoplasm"/>
    <property type="evidence" value="ECO:0007669"/>
    <property type="project" value="TreeGrafter"/>
</dbReference>
<name>A0A9W8TLF7_9PEZI</name>
<dbReference type="InterPro" id="IPR050452">
    <property type="entry name" value="Metacaspase"/>
</dbReference>
<gene>
    <name evidence="3" type="ORF">NPX13_g6423</name>
</gene>
<reference evidence="3" key="1">
    <citation type="submission" date="2022-07" db="EMBL/GenBank/DDBJ databases">
        <title>Genome Sequence of Xylaria arbuscula.</title>
        <authorList>
            <person name="Buettner E."/>
        </authorList>
    </citation>
    <scope>NUCLEOTIDE SEQUENCE</scope>
    <source>
        <strain evidence="3">VT107</strain>
    </source>
</reference>
<keyword evidence="4" id="KW-1185">Reference proteome</keyword>
<sequence length="608" mass="67127">MGDTKSTPTHFALLIGVNSDSQRPLKGCVRDVREITKYLNKSLTRLHTHLLTAEDDSPASVSERTAIPELLATYSNVKSALAEILSSTRPGTYVYIHYSGHGVRMEASSRYSSRSTGDLALNVLEHAGDNLTQPLPGMELAQVLKEMVSRGAIVTLVLDCCFSGSVLRDKSAVLRCCEYDPEIDKAHVEGDDDDGGDRNAYMFPNWLVSPEGYTVITACGPHEVAMELKFPGRTYRHGALSYFILQTIEKLGGLGGKHAHIYPYLCSLFRQYRPTQNPMWYGNPELYFFGEQTLSPGLTGGAPFAVVWSGSCLQLQGGEAHGICEGDQFAVYTGPASDLVVSDPETILGKKGRIARALTHHALRRYPIKLDLGPLLSKDWHIALANRDNLVFEETTDLFAFCVAMDGGEYLIRDNRGCPGQVLDVAERLAKFELIRDIKNKSGTPLESQCSIQLMNSAGEAFQSGSIINTRERDRLKLIVKNRGQTTLYVHVYNLAPLNQISNILAASYIAIPPRDIDNGFTGEWTHVVGTMIPRDLSRKGISSCEDVIKLLITSQPTSFASFEMQKLNDSHDRVETDLAGKEQVSLGSIWTEDWVAVSFRIRTEKNG</sequence>
<dbReference type="InterPro" id="IPR011600">
    <property type="entry name" value="Pept_C14_caspase"/>
</dbReference>
<organism evidence="3 4">
    <name type="scientific">Xylaria arbuscula</name>
    <dbReference type="NCBI Taxonomy" id="114810"/>
    <lineage>
        <taxon>Eukaryota</taxon>
        <taxon>Fungi</taxon>
        <taxon>Dikarya</taxon>
        <taxon>Ascomycota</taxon>
        <taxon>Pezizomycotina</taxon>
        <taxon>Sordariomycetes</taxon>
        <taxon>Xylariomycetidae</taxon>
        <taxon>Xylariales</taxon>
        <taxon>Xylariaceae</taxon>
        <taxon>Xylaria</taxon>
    </lineage>
</organism>
<comment type="caution">
    <text evidence="3">The sequence shown here is derived from an EMBL/GenBank/DDBJ whole genome shotgun (WGS) entry which is preliminary data.</text>
</comment>
<feature type="domain" description="Peptidase C14 caspase" evidence="2">
    <location>
        <begin position="10"/>
        <end position="252"/>
    </location>
</feature>
<dbReference type="GO" id="GO:0006508">
    <property type="term" value="P:proteolysis"/>
    <property type="evidence" value="ECO:0007669"/>
    <property type="project" value="InterPro"/>
</dbReference>
<dbReference type="GO" id="GO:0004197">
    <property type="term" value="F:cysteine-type endopeptidase activity"/>
    <property type="evidence" value="ECO:0007669"/>
    <property type="project" value="InterPro"/>
</dbReference>
<dbReference type="PANTHER" id="PTHR48104">
    <property type="entry name" value="METACASPASE-4"/>
    <property type="match status" value="1"/>
</dbReference>
<evidence type="ECO:0000256" key="1">
    <source>
        <dbReference type="ARBA" id="ARBA00009005"/>
    </source>
</evidence>
<evidence type="ECO:0000313" key="4">
    <source>
        <dbReference type="Proteomes" id="UP001148614"/>
    </source>
</evidence>
<dbReference type="PANTHER" id="PTHR48104:SF30">
    <property type="entry name" value="METACASPASE-1"/>
    <property type="match status" value="1"/>
</dbReference>
<dbReference type="EMBL" id="JANPWZ010001137">
    <property type="protein sequence ID" value="KAJ3568434.1"/>
    <property type="molecule type" value="Genomic_DNA"/>
</dbReference>
<dbReference type="AlphaFoldDB" id="A0A9W8TLF7"/>
<evidence type="ECO:0000259" key="2">
    <source>
        <dbReference type="Pfam" id="PF00656"/>
    </source>
</evidence>
<evidence type="ECO:0000313" key="3">
    <source>
        <dbReference type="EMBL" id="KAJ3568434.1"/>
    </source>
</evidence>